<keyword evidence="1" id="KW-0175">Coiled coil</keyword>
<keyword evidence="4" id="KW-1185">Reference proteome</keyword>
<feature type="coiled-coil region" evidence="1">
    <location>
        <begin position="395"/>
        <end position="425"/>
    </location>
</feature>
<evidence type="ECO:0000313" key="3">
    <source>
        <dbReference type="EMBL" id="CUI15227.1"/>
    </source>
</evidence>
<feature type="region of interest" description="Disordered" evidence="2">
    <location>
        <begin position="446"/>
        <end position="477"/>
    </location>
</feature>
<organism evidence="3 4">
    <name type="scientific">Bodo saltans</name>
    <name type="common">Flagellated protozoan</name>
    <dbReference type="NCBI Taxonomy" id="75058"/>
    <lineage>
        <taxon>Eukaryota</taxon>
        <taxon>Discoba</taxon>
        <taxon>Euglenozoa</taxon>
        <taxon>Kinetoplastea</taxon>
        <taxon>Metakinetoplastina</taxon>
        <taxon>Eubodonida</taxon>
        <taxon>Bodonidae</taxon>
        <taxon>Bodo</taxon>
    </lineage>
</organism>
<accession>A0A0S4KKX5</accession>
<evidence type="ECO:0008006" key="5">
    <source>
        <dbReference type="Google" id="ProtNLM"/>
    </source>
</evidence>
<name>A0A0S4KKX5_BODSA</name>
<dbReference type="EMBL" id="CYKH01001954">
    <property type="protein sequence ID" value="CUI15227.1"/>
    <property type="molecule type" value="Genomic_DNA"/>
</dbReference>
<feature type="region of interest" description="Disordered" evidence="2">
    <location>
        <begin position="159"/>
        <end position="184"/>
    </location>
</feature>
<feature type="compositionally biased region" description="Polar residues" evidence="2">
    <location>
        <begin position="459"/>
        <end position="477"/>
    </location>
</feature>
<evidence type="ECO:0000256" key="1">
    <source>
        <dbReference type="SAM" id="Coils"/>
    </source>
</evidence>
<sequence>MPTKTARNDLIRHEKLMAKLLSRIAAELGRLRITVTSEIIDDARESLLNKWQQHGGSLSDADIRQVVKSLKTQSGRSQSAFDAPKQPLPELPAVHRAVTPSVQHAAVEEREPLLLHTTKKQRLMLADKEWIDAAARDRTDGVEGKKREKMHHLEVMHNQKSILDRQMDERRRQQDEAQQAKIRRQQEMNDIIAHTKELERQENLAALRKAQKERDFREKQQREIDAERERQRIEEHNEQIRFVAKNQDELRRQKEADQNRKTREQEEWKKTVADNQLKLLEKEREREKTREIDREYQRQYVEAQEKQERERAEAKQRKETRAAYFQKLAGGVAQLFMAKEQDLSSKIESEYQAQLQRSLDDERERTRKGKMRLQQCLETQQRQISEKKLREAQEKEDLRRYARALQIQAQEANEIEESRKRAQKIEAVRTKEFLSTQLQMAHFKETKPLETSIARPPSTAATMYSPSRYTASVSPSS</sequence>
<dbReference type="Proteomes" id="UP000051952">
    <property type="component" value="Unassembled WGS sequence"/>
</dbReference>
<dbReference type="VEuPathDB" id="TriTrypDB:BSAL_33315"/>
<dbReference type="OMA" id="KLWEREN"/>
<dbReference type="AlphaFoldDB" id="A0A0S4KKX5"/>
<protein>
    <recommendedName>
        <fullName evidence="5">Trichohyalin-plectin-homology domain-containing protein</fullName>
    </recommendedName>
</protein>
<feature type="compositionally biased region" description="Basic and acidic residues" evidence="2">
    <location>
        <begin position="246"/>
        <end position="269"/>
    </location>
</feature>
<evidence type="ECO:0000256" key="2">
    <source>
        <dbReference type="SAM" id="MobiDB-lite"/>
    </source>
</evidence>
<proteinExistence type="predicted"/>
<reference evidence="4" key="1">
    <citation type="submission" date="2015-09" db="EMBL/GenBank/DDBJ databases">
        <authorList>
            <consortium name="Pathogen Informatics"/>
        </authorList>
    </citation>
    <scope>NUCLEOTIDE SEQUENCE [LARGE SCALE GENOMIC DNA]</scope>
    <source>
        <strain evidence="4">Lake Konstanz</strain>
    </source>
</reference>
<gene>
    <name evidence="3" type="ORF">BSAL_33315</name>
</gene>
<feature type="compositionally biased region" description="Basic and acidic residues" evidence="2">
    <location>
        <begin position="210"/>
        <end position="239"/>
    </location>
</feature>
<feature type="compositionally biased region" description="Basic and acidic residues" evidence="2">
    <location>
        <begin position="159"/>
        <end position="175"/>
    </location>
</feature>
<feature type="region of interest" description="Disordered" evidence="2">
    <location>
        <begin position="209"/>
        <end position="269"/>
    </location>
</feature>
<evidence type="ECO:0000313" key="4">
    <source>
        <dbReference type="Proteomes" id="UP000051952"/>
    </source>
</evidence>